<gene>
    <name evidence="1" type="ORF">DKX38_027775</name>
</gene>
<dbReference type="AlphaFoldDB" id="A0A5N5J3W8"/>
<accession>A0A5N5J3W8</accession>
<dbReference type="PANTHER" id="PTHR33168">
    <property type="entry name" value="STRESS INDUCED PROTEIN-RELATED"/>
    <property type="match status" value="1"/>
</dbReference>
<proteinExistence type="predicted"/>
<keyword evidence="2" id="KW-1185">Reference proteome</keyword>
<comment type="caution">
    <text evidence="1">The sequence shown here is derived from an EMBL/GenBank/DDBJ whole genome shotgun (WGS) entry which is preliminary data.</text>
</comment>
<dbReference type="Proteomes" id="UP000326939">
    <property type="component" value="Chromosome 18"/>
</dbReference>
<protein>
    <submittedName>
        <fullName evidence="1">Uncharacterized protein</fullName>
    </submittedName>
</protein>
<dbReference type="EMBL" id="VDCV01000018">
    <property type="protein sequence ID" value="KAB5513869.1"/>
    <property type="molecule type" value="Genomic_DNA"/>
</dbReference>
<reference evidence="2" key="1">
    <citation type="journal article" date="2019" name="Gigascience">
        <title>De novo genome assembly of the endangered Acer yangbiense, a plant species with extremely small populations endemic to Yunnan Province, China.</title>
        <authorList>
            <person name="Yang J."/>
            <person name="Wariss H.M."/>
            <person name="Tao L."/>
            <person name="Zhang R."/>
            <person name="Yun Q."/>
            <person name="Hollingsworth P."/>
            <person name="Dao Z."/>
            <person name="Luo G."/>
            <person name="Guo H."/>
            <person name="Ma Y."/>
            <person name="Sun W."/>
        </authorList>
    </citation>
    <scope>NUCLEOTIDE SEQUENCE [LARGE SCALE GENOMIC DNA]</scope>
    <source>
        <strain evidence="2">cv. br00</strain>
    </source>
</reference>
<organism evidence="1 2">
    <name type="scientific">Salix brachista</name>
    <dbReference type="NCBI Taxonomy" id="2182728"/>
    <lineage>
        <taxon>Eukaryota</taxon>
        <taxon>Viridiplantae</taxon>
        <taxon>Streptophyta</taxon>
        <taxon>Embryophyta</taxon>
        <taxon>Tracheophyta</taxon>
        <taxon>Spermatophyta</taxon>
        <taxon>Magnoliopsida</taxon>
        <taxon>eudicotyledons</taxon>
        <taxon>Gunneridae</taxon>
        <taxon>Pentapetalae</taxon>
        <taxon>rosids</taxon>
        <taxon>fabids</taxon>
        <taxon>Malpighiales</taxon>
        <taxon>Salicaceae</taxon>
        <taxon>Saliceae</taxon>
        <taxon>Salix</taxon>
    </lineage>
</organism>
<evidence type="ECO:0000313" key="1">
    <source>
        <dbReference type="EMBL" id="KAB5513869.1"/>
    </source>
</evidence>
<evidence type="ECO:0000313" key="2">
    <source>
        <dbReference type="Proteomes" id="UP000326939"/>
    </source>
</evidence>
<name>A0A5N5J3W8_9ROSI</name>
<sequence>MARPVINECDSPTSLKSTLKSSFFCFPNTEMIDQHEILHQDYGQEGGDCMKLQPRTPRSLYAWLKSTVHDLEFKEKYRCSIGKRGKNRKRHCSEDFRYDPESYSLNFEDDVHKEDELPLYYNFKARLPATPERLVAVPPPFYKAFSFCNADRFPDLELSEASLVEFCPIIIV</sequence>